<dbReference type="RefSeq" id="XP_003027518.1">
    <property type="nucleotide sequence ID" value="XM_003027472.1"/>
</dbReference>
<organism evidence="3">
    <name type="scientific">Schizophyllum commune (strain H4-8 / FGSC 9210)</name>
    <name type="common">Split gill fungus</name>
    <dbReference type="NCBI Taxonomy" id="578458"/>
    <lineage>
        <taxon>Eukaryota</taxon>
        <taxon>Fungi</taxon>
        <taxon>Dikarya</taxon>
        <taxon>Basidiomycota</taxon>
        <taxon>Agaricomycotina</taxon>
        <taxon>Agaricomycetes</taxon>
        <taxon>Agaricomycetidae</taxon>
        <taxon>Agaricales</taxon>
        <taxon>Schizophyllaceae</taxon>
        <taxon>Schizophyllum</taxon>
    </lineage>
</organism>
<feature type="compositionally biased region" description="Polar residues" evidence="1">
    <location>
        <begin position="196"/>
        <end position="205"/>
    </location>
</feature>
<dbReference type="KEGG" id="scm:SCHCO_02640577"/>
<evidence type="ECO:0000313" key="3">
    <source>
        <dbReference type="Proteomes" id="UP000007431"/>
    </source>
</evidence>
<dbReference type="Proteomes" id="UP000007431">
    <property type="component" value="Unassembled WGS sequence"/>
</dbReference>
<feature type="compositionally biased region" description="Polar residues" evidence="1">
    <location>
        <begin position="22"/>
        <end position="35"/>
    </location>
</feature>
<dbReference type="VEuPathDB" id="FungiDB:SCHCODRAFT_02640577"/>
<dbReference type="PANTHER" id="PTHR34693">
    <property type="entry name" value="PROTEIN PAR32"/>
    <property type="match status" value="1"/>
</dbReference>
<dbReference type="AlphaFoldDB" id="D8QH63"/>
<evidence type="ECO:0000256" key="1">
    <source>
        <dbReference type="SAM" id="MobiDB-lite"/>
    </source>
</evidence>
<protein>
    <submittedName>
        <fullName evidence="2">Uncharacterized protein</fullName>
    </submittedName>
</protein>
<accession>D8QH63</accession>
<feature type="compositionally biased region" description="Polar residues" evidence="1">
    <location>
        <begin position="57"/>
        <end position="67"/>
    </location>
</feature>
<dbReference type="InterPro" id="IPR053203">
    <property type="entry name" value="Cisplatin_resist-associated"/>
</dbReference>
<dbReference type="PANTHER" id="PTHR34693:SF1">
    <property type="entry name" value="PROTEIN PAR32"/>
    <property type="match status" value="1"/>
</dbReference>
<proteinExistence type="predicted"/>
<keyword evidence="3" id="KW-1185">Reference proteome</keyword>
<dbReference type="InterPro" id="IPR022024">
    <property type="entry name" value="DUF3602"/>
</dbReference>
<dbReference type="EMBL" id="GL377312">
    <property type="protein sequence ID" value="EFI92615.1"/>
    <property type="molecule type" value="Genomic_DNA"/>
</dbReference>
<dbReference type="HOGENOM" id="CLU_1338189_0_0_1"/>
<sequence length="205" mass="21482">MPRYTPSKTSKTSGGSPSQSTDSINGPQRSRSQSLAEKIRRAFTGRPSGSELEGTPEGSSLQTNAVHSTGRGGAGNIGPARPALSPAEAREEEELAARGRQNRTAYSTGRGGAGNIARLVVHPSKDDDATLCDGRGRPIYRTPGANPSSAAEELEDALVYQARGRRQDKIYSTGRGGAGNISASRSKTLDRPQEDGASSSVSRTR</sequence>
<feature type="region of interest" description="Disordered" evidence="1">
    <location>
        <begin position="1"/>
        <end position="152"/>
    </location>
</feature>
<dbReference type="Pfam" id="PF12223">
    <property type="entry name" value="DUF3602"/>
    <property type="match status" value="2"/>
</dbReference>
<reference evidence="2 3" key="1">
    <citation type="journal article" date="2010" name="Nat. Biotechnol.">
        <title>Genome sequence of the model mushroom Schizophyllum commune.</title>
        <authorList>
            <person name="Ohm R.A."/>
            <person name="de Jong J.F."/>
            <person name="Lugones L.G."/>
            <person name="Aerts A."/>
            <person name="Kothe E."/>
            <person name="Stajich J.E."/>
            <person name="de Vries R.P."/>
            <person name="Record E."/>
            <person name="Levasseur A."/>
            <person name="Baker S.E."/>
            <person name="Bartholomew K.A."/>
            <person name="Coutinho P.M."/>
            <person name="Erdmann S."/>
            <person name="Fowler T.J."/>
            <person name="Gathman A.C."/>
            <person name="Lombard V."/>
            <person name="Henrissat B."/>
            <person name="Knabe N."/>
            <person name="Kuees U."/>
            <person name="Lilly W.W."/>
            <person name="Lindquist E."/>
            <person name="Lucas S."/>
            <person name="Magnuson J.K."/>
            <person name="Piumi F."/>
            <person name="Raudaskoski M."/>
            <person name="Salamov A."/>
            <person name="Schmutz J."/>
            <person name="Schwarze F.W.M.R."/>
            <person name="vanKuyk P.A."/>
            <person name="Horton J.S."/>
            <person name="Grigoriev I.V."/>
            <person name="Woesten H.A.B."/>
        </authorList>
    </citation>
    <scope>NUCLEOTIDE SEQUENCE [LARGE SCALE GENOMIC DNA]</scope>
    <source>
        <strain evidence="3">H4-8 / FGSC 9210</strain>
    </source>
</reference>
<dbReference type="InParanoid" id="D8QH63"/>
<feature type="compositionally biased region" description="Low complexity" evidence="1">
    <location>
        <begin position="1"/>
        <end position="21"/>
    </location>
</feature>
<dbReference type="GeneID" id="9597290"/>
<dbReference type="OrthoDB" id="2537432at2759"/>
<dbReference type="OMA" id="KQTEYED"/>
<feature type="region of interest" description="Disordered" evidence="1">
    <location>
        <begin position="164"/>
        <end position="205"/>
    </location>
</feature>
<gene>
    <name evidence="2" type="ORF">SCHCODRAFT_83361</name>
</gene>
<evidence type="ECO:0000313" key="2">
    <source>
        <dbReference type="EMBL" id="EFI92615.1"/>
    </source>
</evidence>
<name>D8QH63_SCHCM</name>